<keyword evidence="2" id="KW-0328">Glycosyltransferase</keyword>
<dbReference type="RefSeq" id="WP_013795038.1">
    <property type="nucleotide sequence ID" value="NC_015559.1"/>
</dbReference>
<dbReference type="HOGENOM" id="CLU_023845_9_1_6"/>
<evidence type="ECO:0000259" key="4">
    <source>
        <dbReference type="Pfam" id="PF00535"/>
    </source>
</evidence>
<dbReference type="AlphaFoldDB" id="F6CZQ0"/>
<dbReference type="eggNOG" id="COG1216">
    <property type="taxonomic scope" value="Bacteria"/>
</dbReference>
<dbReference type="Pfam" id="PF00535">
    <property type="entry name" value="Glycos_transf_2"/>
    <property type="match status" value="1"/>
</dbReference>
<comment type="similarity">
    <text evidence="1">Belongs to the glycosyltransferase 2 family.</text>
</comment>
<dbReference type="EMBL" id="CP002771">
    <property type="protein sequence ID" value="AEF53561.1"/>
    <property type="molecule type" value="Genomic_DNA"/>
</dbReference>
<dbReference type="Proteomes" id="UP000009230">
    <property type="component" value="Chromosome"/>
</dbReference>
<evidence type="ECO:0000256" key="1">
    <source>
        <dbReference type="ARBA" id="ARBA00006739"/>
    </source>
</evidence>
<dbReference type="CDD" id="cd02526">
    <property type="entry name" value="GT2_RfbF_like"/>
    <property type="match status" value="1"/>
</dbReference>
<dbReference type="Gene3D" id="3.90.550.10">
    <property type="entry name" value="Spore Coat Polysaccharide Biosynthesis Protein SpsA, Chain A"/>
    <property type="match status" value="1"/>
</dbReference>
<dbReference type="InterPro" id="IPR001173">
    <property type="entry name" value="Glyco_trans_2-like"/>
</dbReference>
<dbReference type="GO" id="GO:0016757">
    <property type="term" value="F:glycosyltransferase activity"/>
    <property type="evidence" value="ECO:0007669"/>
    <property type="project" value="UniProtKB-KW"/>
</dbReference>
<reference evidence="5 6" key="1">
    <citation type="journal article" date="2012" name="Stand. Genomic Sci.">
        <title>Complete genome sequence of Marinomonas posidonica type strain (IVIA-Po-181(T)).</title>
        <authorList>
            <person name="Lucas-Elio P."/>
            <person name="Goodwin L."/>
            <person name="Woyke T."/>
            <person name="Pitluck S."/>
            <person name="Nolan M."/>
            <person name="Kyrpides N.C."/>
            <person name="Detter J.C."/>
            <person name="Copeland A."/>
            <person name="Lu M."/>
            <person name="Bruce D."/>
            <person name="Detter C."/>
            <person name="Tapia R."/>
            <person name="Han S."/>
            <person name="Land M.L."/>
            <person name="Ivanova N."/>
            <person name="Mikhailova N."/>
            <person name="Johnston A.W."/>
            <person name="Sanchez-Amat A."/>
        </authorList>
    </citation>
    <scope>NUCLEOTIDE SEQUENCE [LARGE SCALE GENOMIC DNA]</scope>
    <source>
        <strain evidence="6">CECT 7376 / NCIMB 14433 / IVIA-Po-181</strain>
    </source>
</reference>
<evidence type="ECO:0000256" key="3">
    <source>
        <dbReference type="ARBA" id="ARBA00022679"/>
    </source>
</evidence>
<feature type="domain" description="Glycosyltransferase 2-like" evidence="4">
    <location>
        <begin position="10"/>
        <end position="112"/>
    </location>
</feature>
<evidence type="ECO:0000313" key="5">
    <source>
        <dbReference type="EMBL" id="AEF53561.1"/>
    </source>
</evidence>
<dbReference type="OrthoDB" id="5291101at2"/>
<dbReference type="STRING" id="491952.Mar181_0500"/>
<dbReference type="InterPro" id="IPR029044">
    <property type="entry name" value="Nucleotide-diphossugar_trans"/>
</dbReference>
<dbReference type="PANTHER" id="PTHR43179:SF12">
    <property type="entry name" value="GALACTOFURANOSYLTRANSFERASE GLFT2"/>
    <property type="match status" value="1"/>
</dbReference>
<proteinExistence type="inferred from homology"/>
<evidence type="ECO:0000256" key="2">
    <source>
        <dbReference type="ARBA" id="ARBA00022676"/>
    </source>
</evidence>
<gene>
    <name evidence="5" type="ordered locus">Mar181_0500</name>
</gene>
<accession>F6CZQ0</accession>
<keyword evidence="6" id="KW-1185">Reference proteome</keyword>
<dbReference type="PANTHER" id="PTHR43179">
    <property type="entry name" value="RHAMNOSYLTRANSFERASE WBBL"/>
    <property type="match status" value="1"/>
</dbReference>
<evidence type="ECO:0000313" key="6">
    <source>
        <dbReference type="Proteomes" id="UP000009230"/>
    </source>
</evidence>
<dbReference type="SUPFAM" id="SSF53448">
    <property type="entry name" value="Nucleotide-diphospho-sugar transferases"/>
    <property type="match status" value="1"/>
</dbReference>
<protein>
    <submittedName>
        <fullName evidence="5">Glycosyl transferase family 2</fullName>
    </submittedName>
</protein>
<dbReference type="KEGG" id="mpc:Mar181_0500"/>
<name>F6CZQ0_MARPP</name>
<organism evidence="5 6">
    <name type="scientific">Marinomonas posidonica (strain CECT 7376 / NCIMB 14433 / IVIA-Po-181)</name>
    <dbReference type="NCBI Taxonomy" id="491952"/>
    <lineage>
        <taxon>Bacteria</taxon>
        <taxon>Pseudomonadati</taxon>
        <taxon>Pseudomonadota</taxon>
        <taxon>Gammaproteobacteria</taxon>
        <taxon>Oceanospirillales</taxon>
        <taxon>Oceanospirillaceae</taxon>
        <taxon>Marinomonas</taxon>
    </lineage>
</organism>
<keyword evidence="3 5" id="KW-0808">Transferase</keyword>
<sequence length="285" mass="32962">MHKPDGVVVLYNPDSSVWANIASYIDYVGLLYVVDNSEQKNLLLIDKIKNHPSTVYIDNKSNLGIASALNRGAKEAISHRASWLLTMDQDSRFDEASLQTLVTFAYSLPEDHKIGVLSPVHKTINTAVPVVKGDILTIEVDSVMTSGNLIYLEAFQSVGGFLEKYFIDCVDHEYCLRLKVNGFKIILHKEIFLEHNLGDIEFISLFGKKVYYTNHSAMRRYYISRNRLDLIFRYGSRFPFFCFKELWKLLIEVLKVILFETDKFRKVFFTVKGGWHFFFNRFGQL</sequence>